<keyword evidence="5" id="KW-1185">Reference proteome</keyword>
<dbReference type="PROSITE" id="PS50088">
    <property type="entry name" value="ANK_REPEAT"/>
    <property type="match status" value="2"/>
</dbReference>
<dbReference type="Gene3D" id="1.25.40.20">
    <property type="entry name" value="Ankyrin repeat-containing domain"/>
    <property type="match status" value="1"/>
</dbReference>
<proteinExistence type="predicted"/>
<name>A0A3P7PLR0_DIBLA</name>
<keyword evidence="2 3" id="KW-0040">ANK repeat</keyword>
<dbReference type="SMART" id="SM00248">
    <property type="entry name" value="ANK"/>
    <property type="match status" value="2"/>
</dbReference>
<dbReference type="Proteomes" id="UP000281553">
    <property type="component" value="Unassembled WGS sequence"/>
</dbReference>
<dbReference type="PROSITE" id="PS50297">
    <property type="entry name" value="ANK_REP_REGION"/>
    <property type="match status" value="1"/>
</dbReference>
<evidence type="ECO:0000256" key="2">
    <source>
        <dbReference type="ARBA" id="ARBA00023043"/>
    </source>
</evidence>
<evidence type="ECO:0000313" key="4">
    <source>
        <dbReference type="EMBL" id="VDN20639.1"/>
    </source>
</evidence>
<evidence type="ECO:0000256" key="3">
    <source>
        <dbReference type="PROSITE-ProRule" id="PRU00023"/>
    </source>
</evidence>
<keyword evidence="1" id="KW-0677">Repeat</keyword>
<accession>A0A3P7PLR0</accession>
<dbReference type="OrthoDB" id="5406014at2759"/>
<dbReference type="SUPFAM" id="SSF48403">
    <property type="entry name" value="Ankyrin repeat"/>
    <property type="match status" value="1"/>
</dbReference>
<evidence type="ECO:0000256" key="1">
    <source>
        <dbReference type="ARBA" id="ARBA00022737"/>
    </source>
</evidence>
<dbReference type="InterPro" id="IPR002110">
    <property type="entry name" value="Ankyrin_rpt"/>
</dbReference>
<dbReference type="AlphaFoldDB" id="A0A3P7PLR0"/>
<dbReference type="GO" id="GO:0005737">
    <property type="term" value="C:cytoplasm"/>
    <property type="evidence" value="ECO:0007669"/>
    <property type="project" value="TreeGrafter"/>
</dbReference>
<feature type="repeat" description="ANK" evidence="3">
    <location>
        <begin position="1"/>
        <end position="28"/>
    </location>
</feature>
<protein>
    <submittedName>
        <fullName evidence="4">Uncharacterized protein</fullName>
    </submittedName>
</protein>
<dbReference type="Pfam" id="PF12796">
    <property type="entry name" value="Ank_2"/>
    <property type="match status" value="1"/>
</dbReference>
<dbReference type="InterPro" id="IPR036770">
    <property type="entry name" value="Ankyrin_rpt-contain_sf"/>
</dbReference>
<evidence type="ECO:0000313" key="5">
    <source>
        <dbReference type="Proteomes" id="UP000281553"/>
    </source>
</evidence>
<gene>
    <name evidence="4" type="ORF">DILT_LOCUS13665</name>
</gene>
<dbReference type="PANTHER" id="PTHR24198:SF185">
    <property type="entry name" value="ANKYRIN-3"/>
    <property type="match status" value="1"/>
</dbReference>
<dbReference type="EMBL" id="UYRU01071119">
    <property type="protein sequence ID" value="VDN20639.1"/>
    <property type="molecule type" value="Genomic_DNA"/>
</dbReference>
<organism evidence="4 5">
    <name type="scientific">Dibothriocephalus latus</name>
    <name type="common">Fish tapeworm</name>
    <name type="synonym">Diphyllobothrium latum</name>
    <dbReference type="NCBI Taxonomy" id="60516"/>
    <lineage>
        <taxon>Eukaryota</taxon>
        <taxon>Metazoa</taxon>
        <taxon>Spiralia</taxon>
        <taxon>Lophotrochozoa</taxon>
        <taxon>Platyhelminthes</taxon>
        <taxon>Cestoda</taxon>
        <taxon>Eucestoda</taxon>
        <taxon>Diphyllobothriidea</taxon>
        <taxon>Diphyllobothriidae</taxon>
        <taxon>Dibothriocephalus</taxon>
    </lineage>
</organism>
<reference evidence="4 5" key="1">
    <citation type="submission" date="2018-11" db="EMBL/GenBank/DDBJ databases">
        <authorList>
            <consortium name="Pathogen Informatics"/>
        </authorList>
    </citation>
    <scope>NUCLEOTIDE SEQUENCE [LARGE SCALE GENOMIC DNA]</scope>
</reference>
<feature type="repeat" description="ANK" evidence="3">
    <location>
        <begin position="29"/>
        <end position="61"/>
    </location>
</feature>
<dbReference type="PANTHER" id="PTHR24198">
    <property type="entry name" value="ANKYRIN REPEAT AND PROTEIN KINASE DOMAIN-CONTAINING PROTEIN"/>
    <property type="match status" value="1"/>
</dbReference>
<sequence>MHVAAFVGSSDIVRMLLERGASVDQTTMRCETALHLAARNCQLNVAGVLLSAHATVDAKAKVKKTEEEELYLAAECLLAEIASWW</sequence>